<evidence type="ECO:0000313" key="2">
    <source>
        <dbReference type="EnsemblMetazoa" id="G1975.1:cds"/>
    </source>
</evidence>
<evidence type="ECO:0000313" key="3">
    <source>
        <dbReference type="Proteomes" id="UP000005408"/>
    </source>
</evidence>
<name>A0A8W8JJX7_MAGGI</name>
<sequence length="86" mass="9936">MSKRRVKLPGRFSESKWFVIPYSSDKELSPLLTSSQLEDEETGETGEEKEGKETANEAYSNLQDANKDCPDGNEELRIYFWKVFPK</sequence>
<dbReference type="EnsemblMetazoa" id="G1975.1">
    <property type="protein sequence ID" value="G1975.1:cds"/>
    <property type="gene ID" value="G1975"/>
</dbReference>
<organism evidence="2 3">
    <name type="scientific">Magallana gigas</name>
    <name type="common">Pacific oyster</name>
    <name type="synonym">Crassostrea gigas</name>
    <dbReference type="NCBI Taxonomy" id="29159"/>
    <lineage>
        <taxon>Eukaryota</taxon>
        <taxon>Metazoa</taxon>
        <taxon>Spiralia</taxon>
        <taxon>Lophotrochozoa</taxon>
        <taxon>Mollusca</taxon>
        <taxon>Bivalvia</taxon>
        <taxon>Autobranchia</taxon>
        <taxon>Pteriomorphia</taxon>
        <taxon>Ostreida</taxon>
        <taxon>Ostreoidea</taxon>
        <taxon>Ostreidae</taxon>
        <taxon>Magallana</taxon>
    </lineage>
</organism>
<dbReference type="Proteomes" id="UP000005408">
    <property type="component" value="Unassembled WGS sequence"/>
</dbReference>
<protein>
    <submittedName>
        <fullName evidence="2">Uncharacterized protein</fullName>
    </submittedName>
</protein>
<reference evidence="2" key="1">
    <citation type="submission" date="2022-08" db="UniProtKB">
        <authorList>
            <consortium name="EnsemblMetazoa"/>
        </authorList>
    </citation>
    <scope>IDENTIFICATION</scope>
    <source>
        <strain evidence="2">05x7-T-G4-1.051#20</strain>
    </source>
</reference>
<proteinExistence type="predicted"/>
<feature type="region of interest" description="Disordered" evidence="1">
    <location>
        <begin position="30"/>
        <end position="72"/>
    </location>
</feature>
<evidence type="ECO:0000256" key="1">
    <source>
        <dbReference type="SAM" id="MobiDB-lite"/>
    </source>
</evidence>
<accession>A0A8W8JJX7</accession>
<feature type="compositionally biased region" description="Basic and acidic residues" evidence="1">
    <location>
        <begin position="46"/>
        <end position="55"/>
    </location>
</feature>
<dbReference type="AlphaFoldDB" id="A0A8W8JJX7"/>
<keyword evidence="3" id="KW-1185">Reference proteome</keyword>